<accession>A0A1G6HCN6</accession>
<dbReference type="SUPFAM" id="SSF47090">
    <property type="entry name" value="PGBD-like"/>
    <property type="match status" value="1"/>
</dbReference>
<dbReference type="RefSeq" id="WP_093181105.1">
    <property type="nucleotide sequence ID" value="NZ_FMYH01000001.1"/>
</dbReference>
<protein>
    <submittedName>
        <fullName evidence="3">Putative peptidoglycan binding domain-containing protein</fullName>
    </submittedName>
</protein>
<dbReference type="Gene3D" id="1.10.101.10">
    <property type="entry name" value="PGBD-like superfamily/PGBD"/>
    <property type="match status" value="1"/>
</dbReference>
<evidence type="ECO:0000313" key="3">
    <source>
        <dbReference type="EMBL" id="SDB91913.1"/>
    </source>
</evidence>
<dbReference type="OrthoDB" id="3238883at2"/>
<reference evidence="3 4" key="1">
    <citation type="submission" date="2016-09" db="EMBL/GenBank/DDBJ databases">
        <authorList>
            <person name="Capua I."/>
            <person name="De Benedictis P."/>
            <person name="Joannis T."/>
            <person name="Lombin L.H."/>
            <person name="Cattoli G."/>
        </authorList>
    </citation>
    <scope>NUCLEOTIDE SEQUENCE [LARGE SCALE GENOMIC DNA]</scope>
    <source>
        <strain evidence="3 4">ISLP-3</strain>
    </source>
</reference>
<sequence>MNRAAAMKRLSAGVKTPGIIGSVALGALVLAAAALGTGMVLAPERTPAIAAQAAPFSAIPTASETFDDARQVQVRAEIAPELTLTLAAAGRITRSTCIPGATIGSGSSPVTVDDRPTFALATSVPLWRDLSSGTKGEDVRSLQEELTRLGYEVTADGVYGKGTTTAIAALSKQLGVAKPAGALAVASVLWLPAPSVAIKTCPLAVGSASPGDVPFATTDGGLLSLHLKDAPTGITPGERVASYAGVSAPIAEDGSITDPALLDAVRRSPAFIMSQMPDAPEGGGGLQVSFALAEPVTVTVVPPGALFALSAGRGCVRSAGAKLPVTVVASSLGRTFVTFEEGQTPPPSVDPAPVDPGATCG</sequence>
<organism evidence="3 4">
    <name type="scientific">Sanguibacter gelidistatuariae</name>
    <dbReference type="NCBI Taxonomy" id="1814289"/>
    <lineage>
        <taxon>Bacteria</taxon>
        <taxon>Bacillati</taxon>
        <taxon>Actinomycetota</taxon>
        <taxon>Actinomycetes</taxon>
        <taxon>Micrococcales</taxon>
        <taxon>Sanguibacteraceae</taxon>
        <taxon>Sanguibacter</taxon>
    </lineage>
</organism>
<dbReference type="InterPro" id="IPR002477">
    <property type="entry name" value="Peptidoglycan-bd-like"/>
</dbReference>
<proteinExistence type="predicted"/>
<dbReference type="Pfam" id="PF01471">
    <property type="entry name" value="PG_binding_1"/>
    <property type="match status" value="1"/>
</dbReference>
<evidence type="ECO:0000256" key="1">
    <source>
        <dbReference type="SAM" id="MobiDB-lite"/>
    </source>
</evidence>
<name>A0A1G6HCN6_9MICO</name>
<evidence type="ECO:0000313" key="4">
    <source>
        <dbReference type="Proteomes" id="UP000199039"/>
    </source>
</evidence>
<feature type="compositionally biased region" description="Pro residues" evidence="1">
    <location>
        <begin position="344"/>
        <end position="354"/>
    </location>
</feature>
<dbReference type="InterPro" id="IPR036365">
    <property type="entry name" value="PGBD-like_sf"/>
</dbReference>
<feature type="region of interest" description="Disordered" evidence="1">
    <location>
        <begin position="339"/>
        <end position="361"/>
    </location>
</feature>
<gene>
    <name evidence="3" type="ORF">SAMN05216410_0920</name>
</gene>
<dbReference type="EMBL" id="FMYH01000001">
    <property type="protein sequence ID" value="SDB91913.1"/>
    <property type="molecule type" value="Genomic_DNA"/>
</dbReference>
<dbReference type="STRING" id="1814289.SAMN05216410_0920"/>
<keyword evidence="4" id="KW-1185">Reference proteome</keyword>
<feature type="domain" description="Peptidoglycan binding-like" evidence="2">
    <location>
        <begin position="136"/>
        <end position="170"/>
    </location>
</feature>
<dbReference type="InterPro" id="IPR036366">
    <property type="entry name" value="PGBDSf"/>
</dbReference>
<dbReference type="AlphaFoldDB" id="A0A1G6HCN6"/>
<evidence type="ECO:0000259" key="2">
    <source>
        <dbReference type="Pfam" id="PF01471"/>
    </source>
</evidence>
<dbReference type="Proteomes" id="UP000199039">
    <property type="component" value="Unassembled WGS sequence"/>
</dbReference>